<gene>
    <name evidence="9" type="primary">dapF</name>
    <name evidence="11" type="ORF">COY51_01920</name>
</gene>
<dbReference type="InterPro" id="IPR001653">
    <property type="entry name" value="DAP_epimerase_DapF"/>
</dbReference>
<name>A0A2H9PC98_9BACT</name>
<dbReference type="EMBL" id="PFMS01000035">
    <property type="protein sequence ID" value="PIZ16808.1"/>
    <property type="molecule type" value="Genomic_DNA"/>
</dbReference>
<keyword evidence="4 9" id="KW-0963">Cytoplasm</keyword>
<dbReference type="GO" id="GO:0009089">
    <property type="term" value="P:lysine biosynthetic process via diaminopimelate"/>
    <property type="evidence" value="ECO:0007669"/>
    <property type="project" value="UniProtKB-UniRule"/>
</dbReference>
<feature type="binding site" evidence="9">
    <location>
        <position position="12"/>
    </location>
    <ligand>
        <name>substrate</name>
    </ligand>
</feature>
<keyword evidence="6 9" id="KW-0457">Lysine biosynthesis</keyword>
<evidence type="ECO:0000256" key="10">
    <source>
        <dbReference type="PROSITE-ProRule" id="PRU10125"/>
    </source>
</evidence>
<comment type="catalytic activity">
    <reaction evidence="8 9">
        <text>(2S,6S)-2,6-diaminopimelate = meso-2,6-diaminopimelate</text>
        <dbReference type="Rhea" id="RHEA:15393"/>
        <dbReference type="ChEBI" id="CHEBI:57609"/>
        <dbReference type="ChEBI" id="CHEBI:57791"/>
        <dbReference type="EC" id="5.1.1.7"/>
    </reaction>
</comment>
<comment type="caution">
    <text evidence="11">The sequence shown here is derived from an EMBL/GenBank/DDBJ whole genome shotgun (WGS) entry which is preliminary data.</text>
</comment>
<dbReference type="EC" id="5.1.1.7" evidence="3 9"/>
<evidence type="ECO:0000256" key="3">
    <source>
        <dbReference type="ARBA" id="ARBA00013080"/>
    </source>
</evidence>
<evidence type="ECO:0000313" key="11">
    <source>
        <dbReference type="EMBL" id="PIZ16808.1"/>
    </source>
</evidence>
<protein>
    <recommendedName>
        <fullName evidence="3 9">Diaminopimelate epimerase</fullName>
        <shortName evidence="9">DAP epimerase</shortName>
        <ecNumber evidence="3 9">5.1.1.7</ecNumber>
    </recommendedName>
    <alternativeName>
        <fullName evidence="9">PLP-independent amino acid racemase</fullName>
    </alternativeName>
</protein>
<evidence type="ECO:0000256" key="1">
    <source>
        <dbReference type="ARBA" id="ARBA00005196"/>
    </source>
</evidence>
<dbReference type="Pfam" id="PF01678">
    <property type="entry name" value="DAP_epimerase"/>
    <property type="match status" value="2"/>
</dbReference>
<comment type="pathway">
    <text evidence="1 9">Amino-acid biosynthesis; L-lysine biosynthesis via DAP pathway; DL-2,6-diaminopimelate from LL-2,6-diaminopimelate: step 1/1.</text>
</comment>
<comment type="similarity">
    <text evidence="2 9">Belongs to the diaminopimelate epimerase family.</text>
</comment>
<accession>A0A2H9PC98</accession>
<evidence type="ECO:0000256" key="6">
    <source>
        <dbReference type="ARBA" id="ARBA00023154"/>
    </source>
</evidence>
<dbReference type="Proteomes" id="UP000234145">
    <property type="component" value="Unassembled WGS sequence"/>
</dbReference>
<proteinExistence type="inferred from homology"/>
<feature type="binding site" evidence="9">
    <location>
        <begin position="73"/>
        <end position="74"/>
    </location>
    <ligand>
        <name>substrate</name>
    </ligand>
</feature>
<evidence type="ECO:0000256" key="4">
    <source>
        <dbReference type="ARBA" id="ARBA00022490"/>
    </source>
</evidence>
<dbReference type="UniPathway" id="UPA00034">
    <property type="reaction ID" value="UER00025"/>
</dbReference>
<keyword evidence="7 9" id="KW-0413">Isomerase</keyword>
<feature type="active site" evidence="10">
    <location>
        <position position="72"/>
    </location>
</feature>
<dbReference type="PROSITE" id="PS01326">
    <property type="entry name" value="DAP_EPIMERASE"/>
    <property type="match status" value="1"/>
</dbReference>
<feature type="site" description="Could be important to modulate the pK values of the two catalytic cysteine residues" evidence="9">
    <location>
        <position position="146"/>
    </location>
</feature>
<dbReference type="Gene3D" id="3.10.310.10">
    <property type="entry name" value="Diaminopimelate Epimerase, Chain A, domain 1"/>
    <property type="match status" value="2"/>
</dbReference>
<reference evidence="12" key="1">
    <citation type="submission" date="2017-09" db="EMBL/GenBank/DDBJ databases">
        <title>Depth-based differentiation of microbial function through sediment-hosted aquifers and enrichment of novel symbionts in the deep terrestrial subsurface.</title>
        <authorList>
            <person name="Probst A.J."/>
            <person name="Ladd B."/>
            <person name="Jarett J.K."/>
            <person name="Geller-Mcgrath D.E."/>
            <person name="Sieber C.M.K."/>
            <person name="Emerson J.B."/>
            <person name="Anantharaman K."/>
            <person name="Thomas B.C."/>
            <person name="Malmstrom R."/>
            <person name="Stieglmeier M."/>
            <person name="Klingl A."/>
            <person name="Woyke T."/>
            <person name="Ryan C.M."/>
            <person name="Banfield J.F."/>
        </authorList>
    </citation>
    <scope>NUCLEOTIDE SEQUENCE [LARGE SCALE GENOMIC DNA]</scope>
</reference>
<evidence type="ECO:0000256" key="5">
    <source>
        <dbReference type="ARBA" id="ARBA00022605"/>
    </source>
</evidence>
<dbReference type="AlphaFoldDB" id="A0A2H9PC98"/>
<keyword evidence="5 9" id="KW-0028">Amino-acid biosynthesis</keyword>
<comment type="caution">
    <text evidence="9">Lacks conserved residue(s) required for the propagation of feature annotation.</text>
</comment>
<feature type="active site" description="Proton acceptor" evidence="9">
    <location>
        <position position="205"/>
    </location>
</feature>
<dbReference type="InterPro" id="IPR018510">
    <property type="entry name" value="DAP_epimerase_AS"/>
</dbReference>
<feature type="binding site" evidence="9">
    <location>
        <begin position="195"/>
        <end position="196"/>
    </location>
    <ligand>
        <name>substrate</name>
    </ligand>
</feature>
<feature type="site" description="Could be important to modulate the pK values of the two catalytic cysteine residues" evidence="9">
    <location>
        <position position="195"/>
    </location>
</feature>
<evidence type="ECO:0000313" key="12">
    <source>
        <dbReference type="Proteomes" id="UP000234145"/>
    </source>
</evidence>
<dbReference type="GO" id="GO:0008837">
    <property type="term" value="F:diaminopimelate epimerase activity"/>
    <property type="evidence" value="ECO:0007669"/>
    <property type="project" value="UniProtKB-UniRule"/>
</dbReference>
<comment type="function">
    <text evidence="9">Catalyzes the stereoinversion of LL-2,6-diaminopimelate (L,L-DAP) to meso-diaminopimelate (meso-DAP), a precursor of L-lysine and an essential component of the bacterial peptidoglycan.</text>
</comment>
<evidence type="ECO:0000256" key="2">
    <source>
        <dbReference type="ARBA" id="ARBA00010219"/>
    </source>
</evidence>
<comment type="subcellular location">
    <subcellularLocation>
        <location evidence="9">Cytoplasm</location>
    </subcellularLocation>
</comment>
<dbReference type="NCBIfam" id="TIGR00652">
    <property type="entry name" value="DapF"/>
    <property type="match status" value="1"/>
</dbReference>
<feature type="active site" description="Proton donor" evidence="9">
    <location>
        <position position="72"/>
    </location>
</feature>
<dbReference type="SUPFAM" id="SSF54506">
    <property type="entry name" value="Diaminopimelate epimerase-like"/>
    <property type="match status" value="2"/>
</dbReference>
<sequence length="282" mass="31440">MTKFTKMVATGNDFIVIDNRKNVVNLRAEFARKYCPRHFSIGADGVIFIESTHDVDFRMRIFNPDGSEAEMCGNGARCTAVFAYLKHIVKTPEMQFQTLAGTISARVIKNGARIDMREPVNFELHKKIAMKGKYLTVHHINTGVPHTVLIHKDIGKIDIMRIAPSIRYHRIFPRGTNVDFIQVTNRHKIKMRTYERGVEGETFACGTGAVAAATVSSLLGLTKPPVGVTTKGGMLKVYFSVAPRCDIGACSGRARSDSFEIKDVFLEGEARVVYEGEIINER</sequence>
<feature type="binding site" evidence="9">
    <location>
        <begin position="206"/>
        <end position="207"/>
    </location>
    <ligand>
        <name>substrate</name>
    </ligand>
</feature>
<organism evidence="11 12">
    <name type="scientific">Candidatus Desantisbacteria bacterium CG_4_10_14_0_8_um_filter_39_17</name>
    <dbReference type="NCBI Taxonomy" id="1974542"/>
    <lineage>
        <taxon>Bacteria</taxon>
        <taxon>Candidatus Desantisiibacteriota</taxon>
    </lineage>
</organism>
<feature type="binding site" evidence="9">
    <location>
        <position position="177"/>
    </location>
    <ligand>
        <name>substrate</name>
    </ligand>
</feature>
<evidence type="ECO:0000256" key="8">
    <source>
        <dbReference type="ARBA" id="ARBA00051712"/>
    </source>
</evidence>
<feature type="binding site" evidence="9">
    <location>
        <position position="63"/>
    </location>
    <ligand>
        <name>substrate</name>
    </ligand>
</feature>
<evidence type="ECO:0000256" key="7">
    <source>
        <dbReference type="ARBA" id="ARBA00023235"/>
    </source>
</evidence>
<evidence type="ECO:0000256" key="9">
    <source>
        <dbReference type="HAMAP-Rule" id="MF_00197"/>
    </source>
</evidence>
<dbReference type="FunFam" id="3.10.310.10:FF:000001">
    <property type="entry name" value="Diaminopimelate epimerase"/>
    <property type="match status" value="1"/>
</dbReference>
<dbReference type="PANTHER" id="PTHR31689:SF0">
    <property type="entry name" value="DIAMINOPIMELATE EPIMERASE"/>
    <property type="match status" value="1"/>
</dbReference>
<dbReference type="GO" id="GO:0005829">
    <property type="term" value="C:cytosol"/>
    <property type="evidence" value="ECO:0007669"/>
    <property type="project" value="TreeGrafter"/>
</dbReference>
<dbReference type="HAMAP" id="MF_00197">
    <property type="entry name" value="DAP_epimerase"/>
    <property type="match status" value="1"/>
</dbReference>
<dbReference type="PANTHER" id="PTHR31689">
    <property type="entry name" value="DIAMINOPIMELATE EPIMERASE, CHLOROPLASTIC"/>
    <property type="match status" value="1"/>
</dbReference>
<comment type="subunit">
    <text evidence="9">Homodimer.</text>
</comment>